<keyword evidence="2 3" id="KW-0663">Pyridoxal phosphate</keyword>
<comment type="similarity">
    <text evidence="3">Belongs to the DegT/DnrJ/EryC1 family.</text>
</comment>
<dbReference type="PANTHER" id="PTHR30244:SF34">
    <property type="entry name" value="DTDP-4-AMINO-4,6-DIDEOXYGALACTOSE TRANSAMINASE"/>
    <property type="match status" value="1"/>
</dbReference>
<dbReference type="SUPFAM" id="SSF53383">
    <property type="entry name" value="PLP-dependent transferases"/>
    <property type="match status" value="1"/>
</dbReference>
<evidence type="ECO:0008006" key="6">
    <source>
        <dbReference type="Google" id="ProtNLM"/>
    </source>
</evidence>
<protein>
    <recommendedName>
        <fullName evidence="6">DegT/DnrJ/EryC1/StrS aminotransferase</fullName>
    </recommendedName>
</protein>
<accession>A0A1F8BLM6</accession>
<dbReference type="Gene3D" id="3.90.1150.10">
    <property type="entry name" value="Aspartate Aminotransferase, domain 1"/>
    <property type="match status" value="1"/>
</dbReference>
<dbReference type="Gene3D" id="3.40.640.10">
    <property type="entry name" value="Type I PLP-dependent aspartate aminotransferase-like (Major domain)"/>
    <property type="match status" value="1"/>
</dbReference>
<evidence type="ECO:0000313" key="5">
    <source>
        <dbReference type="Proteomes" id="UP000176725"/>
    </source>
</evidence>
<evidence type="ECO:0000256" key="1">
    <source>
        <dbReference type="PIRSR" id="PIRSR000390-1"/>
    </source>
</evidence>
<organism evidence="4 5">
    <name type="scientific">Candidatus Woesebacteria bacterium RIFCSPLOWO2_01_FULL_39_25</name>
    <dbReference type="NCBI Taxonomy" id="1802521"/>
    <lineage>
        <taxon>Bacteria</taxon>
        <taxon>Candidatus Woeseibacteriota</taxon>
    </lineage>
</organism>
<dbReference type="EMBL" id="MGHH01000007">
    <property type="protein sequence ID" value="OGM64966.1"/>
    <property type="molecule type" value="Genomic_DNA"/>
</dbReference>
<dbReference type="InterPro" id="IPR015422">
    <property type="entry name" value="PyrdxlP-dep_Trfase_small"/>
</dbReference>
<name>A0A1F8BLM6_9BACT</name>
<dbReference type="GO" id="GO:0030170">
    <property type="term" value="F:pyridoxal phosphate binding"/>
    <property type="evidence" value="ECO:0007669"/>
    <property type="project" value="TreeGrafter"/>
</dbReference>
<dbReference type="InterPro" id="IPR015424">
    <property type="entry name" value="PyrdxlP-dep_Trfase"/>
</dbReference>
<sequence>MKRPIAISLSPNTEKDDVILAIKLFFSPIRWFNFRETEKLEIEFAARFGNKYQALAVNSGRSALYLILSALGIKDFDEVAIQALTCVAVPNSVLWLKAKPLYIDVDDTFNLSPKDLSEKIGEKTKAIIVQHTFGVAAEMHSILKIARKRKIPIIEDCALALGGKYDNKLLGTLGDISFFSFGRDKVISSVFGGMILCKDQKLYEKLLDVRDNLDYPGPRWVMQQLLHPVLLSLILPFYNIGLGKVTFGKLMLFLLQKFGILSKAVYWEEELGQKPKVFPAKLPGAFSILALNQLHKLDRFNLHRKEIANIYFQKLKSSGIKLPNKNKGSIWVRFPVVHENAKNIFNCAKRKGVLLGDWYKDVVVPVKNLSVVNYERGSCPNAQMLAGKIINLPTYPSLSKRQALEVVQLLKSCLN</sequence>
<dbReference type="AlphaFoldDB" id="A0A1F8BLM6"/>
<evidence type="ECO:0000256" key="3">
    <source>
        <dbReference type="RuleBase" id="RU004508"/>
    </source>
</evidence>
<gene>
    <name evidence="4" type="ORF">A2893_04910</name>
</gene>
<dbReference type="InterPro" id="IPR015421">
    <property type="entry name" value="PyrdxlP-dep_Trfase_major"/>
</dbReference>
<dbReference type="GO" id="GO:0008483">
    <property type="term" value="F:transaminase activity"/>
    <property type="evidence" value="ECO:0007669"/>
    <property type="project" value="TreeGrafter"/>
</dbReference>
<dbReference type="STRING" id="1802521.A2893_04910"/>
<dbReference type="Pfam" id="PF01041">
    <property type="entry name" value="DegT_DnrJ_EryC1"/>
    <property type="match status" value="1"/>
</dbReference>
<proteinExistence type="inferred from homology"/>
<feature type="modified residue" description="N6-(pyridoxal phosphate)lysine" evidence="2">
    <location>
        <position position="185"/>
    </location>
</feature>
<feature type="active site" description="Proton acceptor" evidence="1">
    <location>
        <position position="185"/>
    </location>
</feature>
<dbReference type="InterPro" id="IPR000653">
    <property type="entry name" value="DegT/StrS_aminotransferase"/>
</dbReference>
<dbReference type="PIRSF" id="PIRSF000390">
    <property type="entry name" value="PLP_StrS"/>
    <property type="match status" value="1"/>
</dbReference>
<dbReference type="Proteomes" id="UP000176725">
    <property type="component" value="Unassembled WGS sequence"/>
</dbReference>
<comment type="caution">
    <text evidence="4">The sequence shown here is derived from an EMBL/GenBank/DDBJ whole genome shotgun (WGS) entry which is preliminary data.</text>
</comment>
<dbReference type="PANTHER" id="PTHR30244">
    <property type="entry name" value="TRANSAMINASE"/>
    <property type="match status" value="1"/>
</dbReference>
<reference evidence="4 5" key="1">
    <citation type="journal article" date="2016" name="Nat. Commun.">
        <title>Thousands of microbial genomes shed light on interconnected biogeochemical processes in an aquifer system.</title>
        <authorList>
            <person name="Anantharaman K."/>
            <person name="Brown C.T."/>
            <person name="Hug L.A."/>
            <person name="Sharon I."/>
            <person name="Castelle C.J."/>
            <person name="Probst A.J."/>
            <person name="Thomas B.C."/>
            <person name="Singh A."/>
            <person name="Wilkins M.J."/>
            <person name="Karaoz U."/>
            <person name="Brodie E.L."/>
            <person name="Williams K.H."/>
            <person name="Hubbard S.S."/>
            <person name="Banfield J.F."/>
        </authorList>
    </citation>
    <scope>NUCLEOTIDE SEQUENCE [LARGE SCALE GENOMIC DNA]</scope>
</reference>
<evidence type="ECO:0000256" key="2">
    <source>
        <dbReference type="PIRSR" id="PIRSR000390-2"/>
    </source>
</evidence>
<evidence type="ECO:0000313" key="4">
    <source>
        <dbReference type="EMBL" id="OGM64966.1"/>
    </source>
</evidence>
<dbReference type="GO" id="GO:0000271">
    <property type="term" value="P:polysaccharide biosynthetic process"/>
    <property type="evidence" value="ECO:0007669"/>
    <property type="project" value="TreeGrafter"/>
</dbReference>